<dbReference type="InterPro" id="IPR036156">
    <property type="entry name" value="Beta-gal/glucu_dom_sf"/>
</dbReference>
<dbReference type="InterPro" id="IPR040605">
    <property type="entry name" value="Glyco_hydro2_dom5"/>
</dbReference>
<comment type="caution">
    <text evidence="8">The sequence shown here is derived from an EMBL/GenBank/DDBJ whole genome shotgun (WGS) entry which is preliminary data.</text>
</comment>
<dbReference type="GO" id="GO:0004553">
    <property type="term" value="F:hydrolase activity, hydrolyzing O-glycosyl compounds"/>
    <property type="evidence" value="ECO:0007669"/>
    <property type="project" value="InterPro"/>
</dbReference>
<feature type="domain" description="DUF4982" evidence="6">
    <location>
        <begin position="615"/>
        <end position="670"/>
    </location>
</feature>
<dbReference type="Pfam" id="PF16355">
    <property type="entry name" value="DUF4982"/>
    <property type="match status" value="1"/>
</dbReference>
<gene>
    <name evidence="8" type="ORF">H9942_06250</name>
</gene>
<dbReference type="SUPFAM" id="SSF49303">
    <property type="entry name" value="beta-Galactosidase/glucuronidase domain"/>
    <property type="match status" value="1"/>
</dbReference>
<evidence type="ECO:0000259" key="4">
    <source>
        <dbReference type="Pfam" id="PF00703"/>
    </source>
</evidence>
<keyword evidence="2" id="KW-0378">Hydrolase</keyword>
<dbReference type="Pfam" id="PF00703">
    <property type="entry name" value="Glyco_hydro_2"/>
    <property type="match status" value="1"/>
</dbReference>
<dbReference type="Gene3D" id="2.60.120.260">
    <property type="entry name" value="Galactose-binding domain-like"/>
    <property type="match status" value="1"/>
</dbReference>
<dbReference type="InterPro" id="IPR006101">
    <property type="entry name" value="Glyco_hydro_2"/>
</dbReference>
<protein>
    <submittedName>
        <fullName evidence="8">DUF4982 domain-containing protein</fullName>
    </submittedName>
</protein>
<feature type="domain" description="Glycoside hydrolase family 2 catalytic" evidence="5">
    <location>
        <begin position="271"/>
        <end position="425"/>
    </location>
</feature>
<dbReference type="GO" id="GO:0005975">
    <property type="term" value="P:carbohydrate metabolic process"/>
    <property type="evidence" value="ECO:0007669"/>
    <property type="project" value="InterPro"/>
</dbReference>
<dbReference type="InterPro" id="IPR008979">
    <property type="entry name" value="Galactose-bd-like_sf"/>
</dbReference>
<dbReference type="Gene3D" id="2.60.40.10">
    <property type="entry name" value="Immunoglobulins"/>
    <property type="match status" value="3"/>
</dbReference>
<dbReference type="InterPro" id="IPR051913">
    <property type="entry name" value="GH2_Domain-Containing"/>
</dbReference>
<dbReference type="Pfam" id="PF18565">
    <property type="entry name" value="Glyco_hydro2_C5"/>
    <property type="match status" value="1"/>
</dbReference>
<reference evidence="8" key="1">
    <citation type="journal article" date="2021" name="PeerJ">
        <title>Extensive microbial diversity within the chicken gut microbiome revealed by metagenomics and culture.</title>
        <authorList>
            <person name="Gilroy R."/>
            <person name="Ravi A."/>
            <person name="Getino M."/>
            <person name="Pursley I."/>
            <person name="Horton D.L."/>
            <person name="Alikhan N.F."/>
            <person name="Baker D."/>
            <person name="Gharbi K."/>
            <person name="Hall N."/>
            <person name="Watson M."/>
            <person name="Adriaenssens E.M."/>
            <person name="Foster-Nyarko E."/>
            <person name="Jarju S."/>
            <person name="Secka A."/>
            <person name="Antonio M."/>
            <person name="Oren A."/>
            <person name="Chaudhuri R.R."/>
            <person name="La Ragione R."/>
            <person name="Hildebrand F."/>
            <person name="Pallen M.J."/>
        </authorList>
    </citation>
    <scope>NUCLEOTIDE SEQUENCE</scope>
    <source>
        <strain evidence="8">ChiBcolR8-3208</strain>
    </source>
</reference>
<dbReference type="AlphaFoldDB" id="A0A9D2RYM4"/>
<dbReference type="Proteomes" id="UP000824214">
    <property type="component" value="Unassembled WGS sequence"/>
</dbReference>
<evidence type="ECO:0000259" key="7">
    <source>
        <dbReference type="Pfam" id="PF18565"/>
    </source>
</evidence>
<evidence type="ECO:0000313" key="8">
    <source>
        <dbReference type="EMBL" id="HJB37653.1"/>
    </source>
</evidence>
<dbReference type="EMBL" id="DWXZ01000130">
    <property type="protein sequence ID" value="HJB37653.1"/>
    <property type="molecule type" value="Genomic_DNA"/>
</dbReference>
<feature type="domain" description="Glycoside hydrolase family 2 immunoglobulin-like beta-sandwich" evidence="4">
    <location>
        <begin position="154"/>
        <end position="263"/>
    </location>
</feature>
<comment type="similarity">
    <text evidence="1">Belongs to the glycosyl hydrolase 2 family.</text>
</comment>
<evidence type="ECO:0000256" key="1">
    <source>
        <dbReference type="ARBA" id="ARBA00007401"/>
    </source>
</evidence>
<evidence type="ECO:0000259" key="5">
    <source>
        <dbReference type="Pfam" id="PF02836"/>
    </source>
</evidence>
<sequence length="790" mass="88780">MRNIPCNTAWTRRQKRWPYWDAGSAPQQVNLPDDFVLEKPRTPTAPGEAAVGFIPDGLATYEKTFDAPKEWEGKPVFLSFDGAYMNARVTVNRELLQLHPYGYTPFAVELTPWLRFDIPNQLEVTLQGTQPSSRWYSGAGLYRQVSFWVGEPCYIDPRDLFLTTPVVERDSAQVLVEAQAQNTTSQPQEAVLEVTLSFQGQEKARASVPVTLAPGEKTPCSLTLTVDAPALWDDREPNLYQATVSLSAPDQEPDTTTQNIGIRKIEVTAAEGMKVNGRKVKLYGGCIHHDNGILGAAALPRAEFRKIQKLREGGYNAIRTAHNPPSQALLDACDQLGVYVIDEFFDCWRVGKNRNDYHLWFEDWWQRDIESTIRRDRNHPCVYCWSFGNEIPEANGAANAEYWMQAQADFIRSLDSTRLVTCGGMFMPECLKANPEPSGPPAKPDPYCSDEEHARRFKAMISHLDIVSLNYSFRHYEQFHKLFPDMPLQGTETMGSETWGNWDAIRDNDYVIGEFMWTAIDNLGEAGAGRFFYDPNEMGPSLMGGWPWLSCYQGDLALDAERLPRSYYRKVIWGMDDGIYAFTTPPAYTGKPLYGTGWHWHNVLPSWTYEEEYVGKPIQVEAYCDCDEVEFFVNGESQGKAAPVEMIATLTVTYQPGQLKAVAYRQGKPVGESVLETTGPAVALRLEADRQSLSADTLDLCYVTATLVDEQGRRVYNDDRELSAFLRGPGTLAGFGSNNPCTEESYGTGRRFTWHGHAMLVLRAGDAPGQLELTVSTQGMETQMFQIPTV</sequence>
<evidence type="ECO:0000256" key="3">
    <source>
        <dbReference type="ARBA" id="ARBA00023295"/>
    </source>
</evidence>
<dbReference type="InterPro" id="IPR017853">
    <property type="entry name" value="GH"/>
</dbReference>
<dbReference type="PRINTS" id="PR00132">
    <property type="entry name" value="GLHYDRLASE2"/>
</dbReference>
<dbReference type="InterPro" id="IPR032311">
    <property type="entry name" value="DUF4982"/>
</dbReference>
<dbReference type="PANTHER" id="PTHR42732:SF1">
    <property type="entry name" value="BETA-MANNOSIDASE"/>
    <property type="match status" value="1"/>
</dbReference>
<dbReference type="InterPro" id="IPR006103">
    <property type="entry name" value="Glyco_hydro_2_cat"/>
</dbReference>
<accession>A0A9D2RYM4</accession>
<dbReference type="InterPro" id="IPR013783">
    <property type="entry name" value="Ig-like_fold"/>
</dbReference>
<evidence type="ECO:0000313" key="9">
    <source>
        <dbReference type="Proteomes" id="UP000824214"/>
    </source>
</evidence>
<evidence type="ECO:0000256" key="2">
    <source>
        <dbReference type="ARBA" id="ARBA00022801"/>
    </source>
</evidence>
<dbReference type="SUPFAM" id="SSF49785">
    <property type="entry name" value="Galactose-binding domain-like"/>
    <property type="match status" value="1"/>
</dbReference>
<reference evidence="8" key="2">
    <citation type="submission" date="2021-04" db="EMBL/GenBank/DDBJ databases">
        <authorList>
            <person name="Gilroy R."/>
        </authorList>
    </citation>
    <scope>NUCLEOTIDE SEQUENCE</scope>
    <source>
        <strain evidence="8">ChiBcolR8-3208</strain>
    </source>
</reference>
<proteinExistence type="inferred from homology"/>
<name>A0A9D2RYM4_9FIRM</name>
<dbReference type="Pfam" id="PF02836">
    <property type="entry name" value="Glyco_hydro_2_C"/>
    <property type="match status" value="1"/>
</dbReference>
<dbReference type="SUPFAM" id="SSF51445">
    <property type="entry name" value="(Trans)glycosidases"/>
    <property type="match status" value="1"/>
</dbReference>
<organism evidence="8 9">
    <name type="scientific">Candidatus Acutalibacter ornithocaccae</name>
    <dbReference type="NCBI Taxonomy" id="2838416"/>
    <lineage>
        <taxon>Bacteria</taxon>
        <taxon>Bacillati</taxon>
        <taxon>Bacillota</taxon>
        <taxon>Clostridia</taxon>
        <taxon>Eubacteriales</taxon>
        <taxon>Acutalibacteraceae</taxon>
        <taxon>Acutalibacter</taxon>
    </lineage>
</organism>
<dbReference type="PANTHER" id="PTHR42732">
    <property type="entry name" value="BETA-GALACTOSIDASE"/>
    <property type="match status" value="1"/>
</dbReference>
<dbReference type="Gene3D" id="3.20.20.80">
    <property type="entry name" value="Glycosidases"/>
    <property type="match status" value="1"/>
</dbReference>
<evidence type="ECO:0000259" key="6">
    <source>
        <dbReference type="Pfam" id="PF16355"/>
    </source>
</evidence>
<keyword evidence="3" id="KW-0326">Glycosidase</keyword>
<dbReference type="InterPro" id="IPR006102">
    <property type="entry name" value="Ig-like_GH2"/>
</dbReference>
<feature type="domain" description="Glycoside hydrolase family 2" evidence="7">
    <location>
        <begin position="684"/>
        <end position="784"/>
    </location>
</feature>